<dbReference type="EMBL" id="JBJURJ010000015">
    <property type="protein sequence ID" value="MFM9330908.1"/>
    <property type="molecule type" value="Genomic_DNA"/>
</dbReference>
<proteinExistence type="predicted"/>
<gene>
    <name evidence="1" type="ORF">ACI1P1_21690</name>
</gene>
<accession>A0ACC7P1S6</accession>
<protein>
    <submittedName>
        <fullName evidence="1">MerR family transcriptional regulator</fullName>
    </submittedName>
</protein>
<name>A0ACC7P1S6_9BACL</name>
<dbReference type="Proteomes" id="UP001631969">
    <property type="component" value="Unassembled WGS sequence"/>
</dbReference>
<evidence type="ECO:0000313" key="2">
    <source>
        <dbReference type="Proteomes" id="UP001631969"/>
    </source>
</evidence>
<keyword evidence="2" id="KW-1185">Reference proteome</keyword>
<organism evidence="1 2">
    <name type="scientific">Paenibacillus mesotrionivorans</name>
    <dbReference type="NCBI Taxonomy" id="3160968"/>
    <lineage>
        <taxon>Bacteria</taxon>
        <taxon>Bacillati</taxon>
        <taxon>Bacillota</taxon>
        <taxon>Bacilli</taxon>
        <taxon>Bacillales</taxon>
        <taxon>Paenibacillaceae</taxon>
        <taxon>Paenibacillus</taxon>
    </lineage>
</organism>
<comment type="caution">
    <text evidence="1">The sequence shown here is derived from an EMBL/GenBank/DDBJ whole genome shotgun (WGS) entry which is preliminary data.</text>
</comment>
<reference evidence="1" key="1">
    <citation type="submission" date="2024-12" db="EMBL/GenBank/DDBJ databases">
        <authorList>
            <person name="Wu N."/>
        </authorList>
    </citation>
    <scope>NUCLEOTIDE SEQUENCE</scope>
    <source>
        <strain evidence="1">P15</strain>
    </source>
</reference>
<sequence>MGKLFLIGEISKLFRIDIRTLRYYDEIRLFTPALVDEQTGYRYYAIEQFERLNTILYLKALNIPLKEMKQFIDNRNMDDVLVLLKEQKTRTEEKLQEYRRIEQKLDKLIRQIEDVSKTEDLFNIREVWLPEQKLILLKQRIQPGDNLEMSIRLLENSGNLTSSIFLGQVGLTVSAANLEQGQFDEYNSIFVFVEPDQPPPQSTALKILAGQQYLLVRFIGTHTDAAPYYERLLAYAREKKYSPAEDALEITYVDYGLSQDTSRFVTEIRLPVKPS</sequence>
<evidence type="ECO:0000313" key="1">
    <source>
        <dbReference type="EMBL" id="MFM9330908.1"/>
    </source>
</evidence>